<dbReference type="SUPFAM" id="SSF56601">
    <property type="entry name" value="beta-lactamase/transpeptidase-like"/>
    <property type="match status" value="1"/>
</dbReference>
<protein>
    <submittedName>
        <fullName evidence="9">D-alanyl-D-alanine serine-type carboxypeptidase</fullName>
    </submittedName>
</protein>
<proteinExistence type="inferred from homology"/>
<gene>
    <name evidence="9" type="ORF">AA15669_1810</name>
</gene>
<feature type="domain" description="Peptidase S11 D-alanyl-D-alanine carboxypeptidase A N-terminal" evidence="8">
    <location>
        <begin position="58"/>
        <end position="274"/>
    </location>
</feature>
<evidence type="ECO:0000256" key="6">
    <source>
        <dbReference type="ARBA" id="ARBA00023316"/>
    </source>
</evidence>
<name>A0ABQ0P0T2_9PROT</name>
<keyword evidence="2" id="KW-0732">Signal</keyword>
<organism evidence="9 10">
    <name type="scientific">Saccharibacter floricola DSM 15669</name>
    <dbReference type="NCBI Taxonomy" id="1123227"/>
    <lineage>
        <taxon>Bacteria</taxon>
        <taxon>Pseudomonadati</taxon>
        <taxon>Pseudomonadota</taxon>
        <taxon>Alphaproteobacteria</taxon>
        <taxon>Acetobacterales</taxon>
        <taxon>Acetobacteraceae</taxon>
        <taxon>Saccharibacter</taxon>
    </lineage>
</organism>
<keyword evidence="9" id="KW-0121">Carboxypeptidase</keyword>
<dbReference type="InterPro" id="IPR012338">
    <property type="entry name" value="Beta-lactam/transpept-like"/>
</dbReference>
<evidence type="ECO:0000256" key="3">
    <source>
        <dbReference type="ARBA" id="ARBA00022801"/>
    </source>
</evidence>
<evidence type="ECO:0000256" key="7">
    <source>
        <dbReference type="RuleBase" id="RU004016"/>
    </source>
</evidence>
<dbReference type="Pfam" id="PF00768">
    <property type="entry name" value="Peptidase_S11"/>
    <property type="match status" value="1"/>
</dbReference>
<dbReference type="InterPro" id="IPR018044">
    <property type="entry name" value="Peptidase_S11"/>
</dbReference>
<dbReference type="InterPro" id="IPR001967">
    <property type="entry name" value="Peptidase_S11_N"/>
</dbReference>
<evidence type="ECO:0000313" key="9">
    <source>
        <dbReference type="EMBL" id="GBQ08556.1"/>
    </source>
</evidence>
<dbReference type="PANTHER" id="PTHR21581">
    <property type="entry name" value="D-ALANYL-D-ALANINE CARBOXYPEPTIDASE"/>
    <property type="match status" value="1"/>
</dbReference>
<evidence type="ECO:0000259" key="8">
    <source>
        <dbReference type="Pfam" id="PF00768"/>
    </source>
</evidence>
<evidence type="ECO:0000256" key="4">
    <source>
        <dbReference type="ARBA" id="ARBA00022960"/>
    </source>
</evidence>
<evidence type="ECO:0000256" key="1">
    <source>
        <dbReference type="ARBA" id="ARBA00007164"/>
    </source>
</evidence>
<dbReference type="PANTHER" id="PTHR21581:SF6">
    <property type="entry name" value="TRAFFICKING PROTEIN PARTICLE COMPLEX SUBUNIT 12"/>
    <property type="match status" value="1"/>
</dbReference>
<comment type="similarity">
    <text evidence="1 7">Belongs to the peptidase S11 family.</text>
</comment>
<keyword evidence="6" id="KW-0961">Cell wall biogenesis/degradation</keyword>
<evidence type="ECO:0000256" key="2">
    <source>
        <dbReference type="ARBA" id="ARBA00022729"/>
    </source>
</evidence>
<dbReference type="GO" id="GO:0004180">
    <property type="term" value="F:carboxypeptidase activity"/>
    <property type="evidence" value="ECO:0007669"/>
    <property type="project" value="UniProtKB-KW"/>
</dbReference>
<keyword evidence="10" id="KW-1185">Reference proteome</keyword>
<keyword evidence="5" id="KW-0573">Peptidoglycan synthesis</keyword>
<dbReference type="Proteomes" id="UP001062901">
    <property type="component" value="Unassembled WGS sequence"/>
</dbReference>
<keyword evidence="9" id="KW-0645">Protease</keyword>
<sequence length="359" mass="39871">MGFYNPSIPIFYSFRHLSHRLIILMPLMRCFALLFSLGLTLFASGTARAQYVGHLSGFVMDAHTGAVLSETDADLQRYPASLTKMMTLYLTFQALEQGRITLGQRMPVSIHASLQKPSKLGMRPGSFLTVEQGILALVTKSANDAACTLGEFLGGGDETRFAAYMTSQARRLGMSNTTFQNASGLPDPDQVTTARDLARLARHLMTDYPQYYSYFSTEQFVFHRRIIANHNPMLKLYAGADGLKTGFTDLAGHNLVSSARQGRIRLIGVVMGAESNTQRNNTMIAMLNRGFEAEGQAPQPLLKSPSLVASGHTRRWGRRTVPHFGGHRHRVVLVSYRPRVLHGRVTHRTSVSHRGHHRS</sequence>
<reference evidence="9" key="1">
    <citation type="submission" date="2013-04" db="EMBL/GenBank/DDBJ databases">
        <title>The genome sequencing project of 58 acetic acid bacteria.</title>
        <authorList>
            <person name="Okamoto-Kainuma A."/>
            <person name="Ishikawa M."/>
            <person name="Umino S."/>
            <person name="Koizumi Y."/>
            <person name="Shiwa Y."/>
            <person name="Yoshikawa H."/>
            <person name="Matsutani M."/>
            <person name="Matsushita K."/>
        </authorList>
    </citation>
    <scope>NUCLEOTIDE SEQUENCE</scope>
    <source>
        <strain evidence="9">DSM 15669</strain>
    </source>
</reference>
<comment type="caution">
    <text evidence="9">The sequence shown here is derived from an EMBL/GenBank/DDBJ whole genome shotgun (WGS) entry which is preliminary data.</text>
</comment>
<dbReference type="PRINTS" id="PR00725">
    <property type="entry name" value="DADACBPTASE1"/>
</dbReference>
<keyword evidence="4" id="KW-0133">Cell shape</keyword>
<dbReference type="EMBL" id="BAQD01000124">
    <property type="protein sequence ID" value="GBQ08556.1"/>
    <property type="molecule type" value="Genomic_DNA"/>
</dbReference>
<evidence type="ECO:0000256" key="5">
    <source>
        <dbReference type="ARBA" id="ARBA00022984"/>
    </source>
</evidence>
<accession>A0ABQ0P0T2</accession>
<dbReference type="Gene3D" id="3.40.710.10">
    <property type="entry name" value="DD-peptidase/beta-lactamase superfamily"/>
    <property type="match status" value="1"/>
</dbReference>
<evidence type="ECO:0000313" key="10">
    <source>
        <dbReference type="Proteomes" id="UP001062901"/>
    </source>
</evidence>
<keyword evidence="3" id="KW-0378">Hydrolase</keyword>